<keyword evidence="3" id="KW-0689">Ribosomal protein</keyword>
<keyword evidence="5" id="KW-0687">Ribonucleoprotein</keyword>
<evidence type="ECO:0000256" key="4">
    <source>
        <dbReference type="ARBA" id="ARBA00023128"/>
    </source>
</evidence>
<sequence>MALRHKLFQILHPILTNRCTYSIRHFCYKASPFVEDLDKLNTKYEVSKDPEEWKYVERALPLTIIPEPVAKETYPSGWKPQTNEVKNRPYFIERTKNHMIPVYLDISQRGVRRHTLIKRIQGDINLFEKELVKFLQKESFQPIRSQVNEFAGYIRINGDFVNATKYFLEKKNL</sequence>
<dbReference type="EMBL" id="OV651830">
    <property type="protein sequence ID" value="CAH1105021.1"/>
    <property type="molecule type" value="Genomic_DNA"/>
</dbReference>
<evidence type="ECO:0000256" key="6">
    <source>
        <dbReference type="ARBA" id="ARBA00035191"/>
    </source>
</evidence>
<name>A0A9P0GBL9_9CUCU</name>
<gene>
    <name evidence="8" type="ORF">PSYICH_LOCUS6096</name>
</gene>
<evidence type="ECO:0000313" key="9">
    <source>
        <dbReference type="Proteomes" id="UP001153636"/>
    </source>
</evidence>
<dbReference type="FunFam" id="3.30.780.10:FF:000009">
    <property type="entry name" value="39S ribosomal protein L49, mitochondrial"/>
    <property type="match status" value="1"/>
</dbReference>
<protein>
    <recommendedName>
        <fullName evidence="6">Large ribosomal subunit protein mL49</fullName>
    </recommendedName>
    <alternativeName>
        <fullName evidence="7">39S ribosomal protein L49, mitochondrial</fullName>
    </alternativeName>
</protein>
<evidence type="ECO:0000313" key="8">
    <source>
        <dbReference type="EMBL" id="CAH1105021.1"/>
    </source>
</evidence>
<dbReference type="PANTHER" id="PTHR13477">
    <property type="entry name" value="MITOCHONDRIAL 39S RIBOSOMAL PROTEIN L49"/>
    <property type="match status" value="1"/>
</dbReference>
<dbReference type="GO" id="GO:0003735">
    <property type="term" value="F:structural constituent of ribosome"/>
    <property type="evidence" value="ECO:0007669"/>
    <property type="project" value="InterPro"/>
</dbReference>
<reference evidence="8" key="1">
    <citation type="submission" date="2022-01" db="EMBL/GenBank/DDBJ databases">
        <authorList>
            <person name="King R."/>
        </authorList>
    </citation>
    <scope>NUCLEOTIDE SEQUENCE</scope>
</reference>
<dbReference type="AlphaFoldDB" id="A0A9P0GBL9"/>
<keyword evidence="4" id="KW-0496">Mitochondrion</keyword>
<evidence type="ECO:0000256" key="1">
    <source>
        <dbReference type="ARBA" id="ARBA00004173"/>
    </source>
</evidence>
<evidence type="ECO:0000256" key="5">
    <source>
        <dbReference type="ARBA" id="ARBA00023274"/>
    </source>
</evidence>
<evidence type="ECO:0000256" key="3">
    <source>
        <dbReference type="ARBA" id="ARBA00022980"/>
    </source>
</evidence>
<dbReference type="PANTHER" id="PTHR13477:SF0">
    <property type="entry name" value="LARGE RIBOSOMAL SUBUNIT PROTEIN ML49"/>
    <property type="match status" value="1"/>
</dbReference>
<keyword evidence="9" id="KW-1185">Reference proteome</keyword>
<dbReference type="Gene3D" id="3.30.780.10">
    <property type="entry name" value="SUI1-like domain"/>
    <property type="match status" value="1"/>
</dbReference>
<comment type="subcellular location">
    <subcellularLocation>
        <location evidence="1">Mitochondrion</location>
    </subcellularLocation>
</comment>
<accession>A0A9P0GBL9</accession>
<dbReference type="InterPro" id="IPR007740">
    <property type="entry name" value="Ribosomal_mL49"/>
</dbReference>
<evidence type="ECO:0000256" key="2">
    <source>
        <dbReference type="ARBA" id="ARBA00005677"/>
    </source>
</evidence>
<dbReference type="Pfam" id="PF05046">
    <property type="entry name" value="Img2"/>
    <property type="match status" value="1"/>
</dbReference>
<dbReference type="Proteomes" id="UP001153636">
    <property type="component" value="Chromosome 18"/>
</dbReference>
<proteinExistence type="inferred from homology"/>
<dbReference type="OrthoDB" id="19439at2759"/>
<comment type="similarity">
    <text evidence="2">Belongs to the mitochondrion-specific ribosomal protein mL49 family.</text>
</comment>
<organism evidence="8 9">
    <name type="scientific">Psylliodes chrysocephalus</name>
    <dbReference type="NCBI Taxonomy" id="3402493"/>
    <lineage>
        <taxon>Eukaryota</taxon>
        <taxon>Metazoa</taxon>
        <taxon>Ecdysozoa</taxon>
        <taxon>Arthropoda</taxon>
        <taxon>Hexapoda</taxon>
        <taxon>Insecta</taxon>
        <taxon>Pterygota</taxon>
        <taxon>Neoptera</taxon>
        <taxon>Endopterygota</taxon>
        <taxon>Coleoptera</taxon>
        <taxon>Polyphaga</taxon>
        <taxon>Cucujiformia</taxon>
        <taxon>Chrysomeloidea</taxon>
        <taxon>Chrysomelidae</taxon>
        <taxon>Galerucinae</taxon>
        <taxon>Alticini</taxon>
        <taxon>Psylliodes</taxon>
    </lineage>
</organism>
<dbReference type="GO" id="GO:0005762">
    <property type="term" value="C:mitochondrial large ribosomal subunit"/>
    <property type="evidence" value="ECO:0007669"/>
    <property type="project" value="TreeGrafter"/>
</dbReference>
<evidence type="ECO:0000256" key="7">
    <source>
        <dbReference type="ARBA" id="ARBA00035545"/>
    </source>
</evidence>
<dbReference type="GO" id="GO:0006412">
    <property type="term" value="P:translation"/>
    <property type="evidence" value="ECO:0007669"/>
    <property type="project" value="InterPro"/>
</dbReference>